<keyword evidence="1" id="KW-0812">Transmembrane</keyword>
<reference evidence="2 3" key="1">
    <citation type="submission" date="2021-03" db="EMBL/GenBank/DDBJ databases">
        <title>Complete Genome Sequences of Two Lysobacter Strains Isolated from Sea Water (Lysobacter caseinilyticus) and Soil (Lysobacter helvus) in South Korea.</title>
        <authorList>
            <person name="Watanabe Y."/>
            <person name="Arakawa K."/>
        </authorList>
    </citation>
    <scope>NUCLEOTIDE SEQUENCE [LARGE SCALE GENOMIC DNA]</scope>
    <source>
        <strain evidence="2 3">KVB24</strain>
    </source>
</reference>
<dbReference type="Proteomes" id="UP000681317">
    <property type="component" value="Chromosome"/>
</dbReference>
<dbReference type="RefSeq" id="WP_213435669.1">
    <property type="nucleotide sequence ID" value="NZ_AP024545.1"/>
</dbReference>
<dbReference type="Pfam" id="PF07963">
    <property type="entry name" value="N_methyl"/>
    <property type="match status" value="1"/>
</dbReference>
<feature type="transmembrane region" description="Helical" evidence="1">
    <location>
        <begin position="12"/>
        <end position="36"/>
    </location>
</feature>
<sequence length="781" mass="81667">MKHRILRRHDSEGFSLLEVLIAIVVLSVGLLALAALQGSLSRASSEAKVRGRVAAMLAGRMDELRSGGYGGLTPEGAATPVTSTTGDCDPATPDATDWIDCTRAQAALGSLTTTQRVDTWYGASTFATPAPALGSQDPRVAQFKRITLTAAWTDATNGAHSMAITSDVSAMALTNNIIVPPDPIGVGGTGPIVRTRDPATAGVIPIALSTESTSATTNPVPELVGQTGNQIIGTRFTVLNYTPPFASSVVVQKRFENEVVKCKCKYGAGGNNLPEIFRTAQWPAIWTGDRYDVHVPDTAAAAPGQSLASGPKNGVDQSALCQECCRDHHDTTSTTDVKFDPERDDGSVAKYDLNNSNALVIVNNTNNGDYVDSCRLVRIDGFWRTASDLYARQFGLLETETVSGETAKTGVPTTAAVNLYTNFVKSFLAQYTGSSGLPPTDAQAAFTANTAFDVPTVVAIPTASNTDYRYMHGRALYVDHLEQKARDALTKALADTGTRGECPTGTAAEDCVMPHLPFVTANLTEIAKWTASNTAILTINSGNLLSTTPAQPSGGRTIGKANGAANNLASIRRSNSGAAVNSVQANIAGVDPNDDTQTYADQQPFTVGGGPSGATFDVRVTGGSGTPFVFFTLGTDTDRECLKPAGADHHCVTSSGTVLPQSGTVRVSNYWYENTTSQSVTATCGTRSATDTLAVPTFHNYVVSSASVNAVAGTIGLPLNDGKITESTTITFSAIPQGGLVLVGLTEQTGSPVYATISSCTTNGGGNKISNVVWNKPWTLP</sequence>
<name>A0ABN6FQC3_9GAMM</name>
<evidence type="ECO:0000313" key="2">
    <source>
        <dbReference type="EMBL" id="BCT91636.1"/>
    </source>
</evidence>
<gene>
    <name evidence="2" type="ORF">LYSCAS_06600</name>
</gene>
<protein>
    <recommendedName>
        <fullName evidence="4">Prepilin-type N-terminal cleavage/methylation domain-containing protein</fullName>
    </recommendedName>
</protein>
<dbReference type="EMBL" id="AP024545">
    <property type="protein sequence ID" value="BCT91636.1"/>
    <property type="molecule type" value="Genomic_DNA"/>
</dbReference>
<dbReference type="NCBIfam" id="TIGR02532">
    <property type="entry name" value="IV_pilin_GFxxxE"/>
    <property type="match status" value="1"/>
</dbReference>
<evidence type="ECO:0000313" key="3">
    <source>
        <dbReference type="Proteomes" id="UP000681317"/>
    </source>
</evidence>
<keyword evidence="1" id="KW-0472">Membrane</keyword>
<dbReference type="PROSITE" id="PS00409">
    <property type="entry name" value="PROKAR_NTER_METHYL"/>
    <property type="match status" value="1"/>
</dbReference>
<keyword evidence="1" id="KW-1133">Transmembrane helix</keyword>
<organism evidence="2 3">
    <name type="scientific">Noviluteimonas caseinilytica</name>
    <dbReference type="NCBI Taxonomy" id="2675101"/>
    <lineage>
        <taxon>Bacteria</taxon>
        <taxon>Pseudomonadati</taxon>
        <taxon>Pseudomonadota</taxon>
        <taxon>Gammaproteobacteria</taxon>
        <taxon>Lysobacterales</taxon>
        <taxon>Lysobacteraceae</taxon>
        <taxon>Noviluteimonas</taxon>
    </lineage>
</organism>
<proteinExistence type="predicted"/>
<evidence type="ECO:0008006" key="4">
    <source>
        <dbReference type="Google" id="ProtNLM"/>
    </source>
</evidence>
<keyword evidence="3" id="KW-1185">Reference proteome</keyword>
<dbReference type="InterPro" id="IPR012902">
    <property type="entry name" value="N_methyl_site"/>
</dbReference>
<accession>A0ABN6FQC3</accession>
<evidence type="ECO:0000256" key="1">
    <source>
        <dbReference type="SAM" id="Phobius"/>
    </source>
</evidence>